<dbReference type="GeneID" id="27703241"/>
<dbReference type="HOGENOM" id="CLU_571074_0_0_1"/>
<protein>
    <submittedName>
        <fullName evidence="2">Uncharacterized protein</fullName>
    </submittedName>
</protein>
<keyword evidence="3" id="KW-1185">Reference proteome</keyword>
<sequence length="478" mass="53138">MGVYNMPLSNLGIMAASNVVDVDTKLNSLRAIFFPSESLSNENLKLLLYRPWDSNNPSYDAEWNGKLPGIVKKIEDEAEKKSQHPPRARLPASILFIIQTQTELAPSKYNVVNNDVSARCFGMRHKDSPAGVDPLNDKIPPEDQTWQMRQTASRSCFSGPTPPGTSLPTGLSPATDNGRWNYVDRKENVVPGGAKKPSATACDIRRKDQCYSVKTGIVFVGKDNQGASKVKNLGNKATLEPDTVVATLRTEFLLAMDRYYETRGALTATCLKSTLVEDSIPVEVKNDGFQFRDLSRLDPAMRYFPALSMPYVKGNGNLTTWQPQQELSGNDFQAWKTYWSTKYAARIGETKALLHLLYGFAPLTSNMQNFVLEVDPKDPKTLKRAVLLDVLDFRLHTSWVRLALSAEGGQEKALQTSLCDVNSPLNLDPSLPDRIKNFSQTGAYAPLDPNHIIKVQQTQNNTTVEVEQIKEAKPSEVL</sequence>
<dbReference type="AlphaFoldDB" id="A0A0D2HW75"/>
<organism evidence="2 3">
    <name type="scientific">Cladophialophora bantiana (strain ATCC 10958 / CBS 173.52 / CDC B-1940 / NIH 8579)</name>
    <name type="common">Xylohypha bantiana</name>
    <dbReference type="NCBI Taxonomy" id="1442370"/>
    <lineage>
        <taxon>Eukaryota</taxon>
        <taxon>Fungi</taxon>
        <taxon>Dikarya</taxon>
        <taxon>Ascomycota</taxon>
        <taxon>Pezizomycotina</taxon>
        <taxon>Eurotiomycetes</taxon>
        <taxon>Chaetothyriomycetidae</taxon>
        <taxon>Chaetothyriales</taxon>
        <taxon>Herpotrichiellaceae</taxon>
        <taxon>Cladophialophora</taxon>
    </lineage>
</organism>
<dbReference type="VEuPathDB" id="FungiDB:Z519_10313"/>
<name>A0A0D2HW75_CLAB1</name>
<reference evidence="2" key="1">
    <citation type="submission" date="2015-01" db="EMBL/GenBank/DDBJ databases">
        <title>The Genome Sequence of Cladophialophora bantiana CBS 173.52.</title>
        <authorList>
            <consortium name="The Broad Institute Genomics Platform"/>
            <person name="Cuomo C."/>
            <person name="de Hoog S."/>
            <person name="Gorbushina A."/>
            <person name="Stielow B."/>
            <person name="Teixiera M."/>
            <person name="Abouelleil A."/>
            <person name="Chapman S.B."/>
            <person name="Priest M."/>
            <person name="Young S.K."/>
            <person name="Wortman J."/>
            <person name="Nusbaum C."/>
            <person name="Birren B."/>
        </authorList>
    </citation>
    <scope>NUCLEOTIDE SEQUENCE [LARGE SCALE GENOMIC DNA]</scope>
    <source>
        <strain evidence="2">CBS 173.52</strain>
    </source>
</reference>
<feature type="region of interest" description="Disordered" evidence="1">
    <location>
        <begin position="154"/>
        <end position="179"/>
    </location>
</feature>
<dbReference type="EMBL" id="KN846997">
    <property type="protein sequence ID" value="KIW88829.1"/>
    <property type="molecule type" value="Genomic_DNA"/>
</dbReference>
<evidence type="ECO:0000256" key="1">
    <source>
        <dbReference type="SAM" id="MobiDB-lite"/>
    </source>
</evidence>
<dbReference type="Proteomes" id="UP000053789">
    <property type="component" value="Unassembled WGS sequence"/>
</dbReference>
<evidence type="ECO:0000313" key="3">
    <source>
        <dbReference type="Proteomes" id="UP000053789"/>
    </source>
</evidence>
<gene>
    <name evidence="2" type="ORF">Z519_10313</name>
</gene>
<proteinExistence type="predicted"/>
<accession>A0A0D2HW75</accession>
<dbReference type="OrthoDB" id="3229355at2759"/>
<evidence type="ECO:0000313" key="2">
    <source>
        <dbReference type="EMBL" id="KIW88829.1"/>
    </source>
</evidence>
<dbReference type="RefSeq" id="XP_016615498.1">
    <property type="nucleotide sequence ID" value="XM_016768030.1"/>
</dbReference>